<dbReference type="InterPro" id="IPR001322">
    <property type="entry name" value="Lamin_tail_dom"/>
</dbReference>
<dbReference type="GO" id="GO:0004519">
    <property type="term" value="F:endonuclease activity"/>
    <property type="evidence" value="ECO:0007669"/>
    <property type="project" value="UniProtKB-KW"/>
</dbReference>
<keyword evidence="4" id="KW-0378">Hydrolase</keyword>
<dbReference type="AlphaFoldDB" id="A0A6L6PSE0"/>
<reference evidence="4 5" key="1">
    <citation type="submission" date="2019-11" db="EMBL/GenBank/DDBJ databases">
        <title>Type strains purchased from KCTC, JCM and DSMZ.</title>
        <authorList>
            <person name="Lu H."/>
        </authorList>
    </citation>
    <scope>NUCLEOTIDE SEQUENCE [LARGE SCALE GENOMIC DNA]</scope>
    <source>
        <strain evidence="4 5">KCTC 22382</strain>
    </source>
</reference>
<dbReference type="Pfam" id="PF03372">
    <property type="entry name" value="Exo_endo_phos"/>
    <property type="match status" value="1"/>
</dbReference>
<evidence type="ECO:0000313" key="5">
    <source>
        <dbReference type="Proteomes" id="UP000475582"/>
    </source>
</evidence>
<keyword evidence="2" id="KW-0732">Signal</keyword>
<dbReference type="Proteomes" id="UP000475582">
    <property type="component" value="Unassembled WGS sequence"/>
</dbReference>
<proteinExistence type="predicted"/>
<feature type="domain" description="LTD" evidence="3">
    <location>
        <begin position="22"/>
        <end position="194"/>
    </location>
</feature>
<organism evidence="4 5">
    <name type="scientific">Duganella radicis</name>
    <dbReference type="NCBI Taxonomy" id="551988"/>
    <lineage>
        <taxon>Bacteria</taxon>
        <taxon>Pseudomonadati</taxon>
        <taxon>Pseudomonadota</taxon>
        <taxon>Betaproteobacteria</taxon>
        <taxon>Burkholderiales</taxon>
        <taxon>Oxalobacteraceae</taxon>
        <taxon>Telluria group</taxon>
        <taxon>Duganella</taxon>
    </lineage>
</organism>
<dbReference type="NCBIfam" id="NF033681">
    <property type="entry name" value="ExeM_NucH_DNase"/>
    <property type="match status" value="1"/>
</dbReference>
<comment type="caution">
    <text evidence="4">The sequence shown here is derived from an EMBL/GenBank/DDBJ whole genome shotgun (WGS) entry which is preliminary data.</text>
</comment>
<dbReference type="Gene3D" id="2.60.40.1260">
    <property type="entry name" value="Lamin Tail domain"/>
    <property type="match status" value="1"/>
</dbReference>
<dbReference type="OrthoDB" id="9800417at2"/>
<name>A0A6L6PSE0_9BURK</name>
<dbReference type="RefSeq" id="WP_155467831.1">
    <property type="nucleotide sequence ID" value="NZ_WNKY01000060.1"/>
</dbReference>
<sequence>MKKILPPPARTVIAAALLGALAAPAFAASSVVISQVYGGGGNSGAKYKNDFIELFNRGEAAVDLTGWSVQYASATGSSWQVTKLTGVKLQPGQYYLVQEAAGSGGTDALPTPDMATGGIPMSASAGKVALVAGSTALASASPAAGTFVDLVGFGGANYAEGTATAVLSNTTAALRANGGCTDTDNNSADFGVAAPTPRNTASPLNVCGAPPAPAIVATCPANLALAFGVNGSADLSATDADGTVNSAVITSTAVPGISLVNFLAASGAGGTATANLSVAASVPAGTYPVSVKFGNDQSQETSCAISVNVAAPAAVTHTIPQIQGDGDASPYAGTVQTTEGVVTAKVGSGFFIQDENGDGNPLTSDGLFIFTTAANIGTVQVGDRIRISGSIAEYTPTGATRSYTEMQTVTAITKLAGGVSIAPTNIQLPHANLGRVEGMLVRFNDALTLSQLEFLGTRGEITLSSGRLEIASNRYRPGTPEAVAQAAANQLNQIILDDGIFVTPTTIPYLGEDGSLRAGDTVSGLTGVVDFGAKGGGGAGFKLQPTVAPVFSHDNPRAEPPALVAGNIKVASANVLNYFTTFTDGSDVEGRTGQGCALGGSVSKSNCRGADNLNEFNRQTAKIVGELKAINADVYGLMEIQNSGEYTVTKLVDALNEAISPGTGIKTYAVVPKPAATGTDAIRVAMIYKPAALTLVGGALSDADSINNRPPMAQTFKANNGARFSLVVNHLKSKGSCPTGGADADQGDSQSCWNATRIQQANRLVNAFVPQVVAAAGDAKVLLIGDFNSYGQEDPIAAITATGYVNQLERFVRGSGNMPYSFVFNGEAGYLDHALASAALSPQVVDAAEWHNNADEPTVLDYNTDGKPQDKYTSAPYRASDHDPVVISLNLQAPYTDVSASVRSTPSALVYNRATARWTGSVTLTNTGAAALNGPFQVQFDGVVAGATLVGASGSHDGSPYLSVSQSSLAAGASITVPVAFTKTGSGGVTYSAVKIYSGNF</sequence>
<dbReference type="PROSITE" id="PS51841">
    <property type="entry name" value="LTD"/>
    <property type="match status" value="1"/>
</dbReference>
<dbReference type="Pfam" id="PF00932">
    <property type="entry name" value="LTD"/>
    <property type="match status" value="1"/>
</dbReference>
<dbReference type="Gene3D" id="3.60.10.10">
    <property type="entry name" value="Endonuclease/exonuclease/phosphatase"/>
    <property type="match status" value="1"/>
</dbReference>
<dbReference type="EMBL" id="WNKY01000060">
    <property type="protein sequence ID" value="MTV41561.1"/>
    <property type="molecule type" value="Genomic_DNA"/>
</dbReference>
<dbReference type="InterPro" id="IPR005135">
    <property type="entry name" value="Endo/exonuclease/phosphatase"/>
</dbReference>
<dbReference type="PANTHER" id="PTHR42834:SF1">
    <property type="entry name" value="ENDONUCLEASE_EXONUCLEASE_PHOSPHATASE FAMILY PROTEIN (AFU_ORTHOLOGUE AFUA_3G09210)"/>
    <property type="match status" value="1"/>
</dbReference>
<keyword evidence="4" id="KW-0540">Nuclease</keyword>
<dbReference type="InterPro" id="IPR036415">
    <property type="entry name" value="Lamin_tail_dom_sf"/>
</dbReference>
<dbReference type="SUPFAM" id="SSF74853">
    <property type="entry name" value="Lamin A/C globular tail domain"/>
    <property type="match status" value="1"/>
</dbReference>
<evidence type="ECO:0000256" key="1">
    <source>
        <dbReference type="SAM" id="MobiDB-lite"/>
    </source>
</evidence>
<protein>
    <submittedName>
        <fullName evidence="4">ExeM/NucH family extracellular endonuclease</fullName>
    </submittedName>
</protein>
<feature type="region of interest" description="Disordered" evidence="1">
    <location>
        <begin position="856"/>
        <end position="877"/>
    </location>
</feature>
<evidence type="ECO:0000256" key="2">
    <source>
        <dbReference type="SAM" id="SignalP"/>
    </source>
</evidence>
<gene>
    <name evidence="4" type="ORF">GM676_28815</name>
</gene>
<keyword evidence="5" id="KW-1185">Reference proteome</keyword>
<feature type="signal peptide" evidence="2">
    <location>
        <begin position="1"/>
        <end position="27"/>
    </location>
</feature>
<dbReference type="CDD" id="cd10283">
    <property type="entry name" value="MnuA_DNase1-like"/>
    <property type="match status" value="1"/>
</dbReference>
<dbReference type="SUPFAM" id="SSF56219">
    <property type="entry name" value="DNase I-like"/>
    <property type="match status" value="1"/>
</dbReference>
<dbReference type="InterPro" id="IPR036691">
    <property type="entry name" value="Endo/exonu/phosph_ase_sf"/>
</dbReference>
<dbReference type="InterPro" id="IPR047971">
    <property type="entry name" value="ExeM-like"/>
</dbReference>
<accession>A0A6L6PSE0</accession>
<evidence type="ECO:0000313" key="4">
    <source>
        <dbReference type="EMBL" id="MTV41561.1"/>
    </source>
</evidence>
<feature type="chain" id="PRO_5026773320" evidence="2">
    <location>
        <begin position="28"/>
        <end position="1001"/>
    </location>
</feature>
<keyword evidence="4" id="KW-0255">Endonuclease</keyword>
<dbReference type="CDD" id="cd04486">
    <property type="entry name" value="YhcR_OBF_like"/>
    <property type="match status" value="1"/>
</dbReference>
<dbReference type="PANTHER" id="PTHR42834">
    <property type="entry name" value="ENDONUCLEASE/EXONUCLEASE/PHOSPHATASE FAMILY PROTEIN (AFU_ORTHOLOGUE AFUA_3G09210)"/>
    <property type="match status" value="1"/>
</dbReference>
<evidence type="ECO:0000259" key="3">
    <source>
        <dbReference type="PROSITE" id="PS51841"/>
    </source>
</evidence>